<dbReference type="PROSITE" id="PS00108">
    <property type="entry name" value="PROTEIN_KINASE_ST"/>
    <property type="match status" value="1"/>
</dbReference>
<comment type="caution">
    <text evidence="8">The sequence shown here is derived from an EMBL/GenBank/DDBJ whole genome shotgun (WGS) entry which is preliminary data.</text>
</comment>
<dbReference type="InterPro" id="IPR008271">
    <property type="entry name" value="Ser/Thr_kinase_AS"/>
</dbReference>
<protein>
    <recommendedName>
        <fullName evidence="1">non-specific serine/threonine protein kinase</fullName>
        <ecNumber evidence="1">2.7.11.1</ecNumber>
    </recommendedName>
</protein>
<dbReference type="Pfam" id="PF00069">
    <property type="entry name" value="Pkinase"/>
    <property type="match status" value="1"/>
</dbReference>
<keyword evidence="5" id="KW-0418">Kinase</keyword>
<keyword evidence="2" id="KW-0723">Serine/threonine-protein kinase</keyword>
<feature type="domain" description="Protein kinase" evidence="7">
    <location>
        <begin position="25"/>
        <end position="307"/>
    </location>
</feature>
<proteinExistence type="predicted"/>
<evidence type="ECO:0000256" key="2">
    <source>
        <dbReference type="ARBA" id="ARBA00022527"/>
    </source>
</evidence>
<evidence type="ECO:0000313" key="9">
    <source>
        <dbReference type="Proteomes" id="UP000310158"/>
    </source>
</evidence>
<dbReference type="GO" id="GO:0005524">
    <property type="term" value="F:ATP binding"/>
    <property type="evidence" value="ECO:0007669"/>
    <property type="project" value="UniProtKB-KW"/>
</dbReference>
<name>A0A4S4L2R4_9AGAM</name>
<keyword evidence="4" id="KW-0547">Nucleotide-binding</keyword>
<evidence type="ECO:0000256" key="5">
    <source>
        <dbReference type="ARBA" id="ARBA00022777"/>
    </source>
</evidence>
<dbReference type="GO" id="GO:0004674">
    <property type="term" value="F:protein serine/threonine kinase activity"/>
    <property type="evidence" value="ECO:0007669"/>
    <property type="project" value="UniProtKB-KW"/>
</dbReference>
<dbReference type="EMBL" id="SGPL01001057">
    <property type="protein sequence ID" value="THH05081.1"/>
    <property type="molecule type" value="Genomic_DNA"/>
</dbReference>
<keyword evidence="9" id="KW-1185">Reference proteome</keyword>
<dbReference type="PANTHER" id="PTHR44167">
    <property type="entry name" value="OVARIAN-SPECIFIC SERINE/THREONINE-PROTEIN KINASE LOK-RELATED"/>
    <property type="match status" value="1"/>
</dbReference>
<reference evidence="8 9" key="1">
    <citation type="submission" date="2019-02" db="EMBL/GenBank/DDBJ databases">
        <title>Genome sequencing of the rare red list fungi Bondarzewia mesenterica.</title>
        <authorList>
            <person name="Buettner E."/>
            <person name="Kellner H."/>
        </authorList>
    </citation>
    <scope>NUCLEOTIDE SEQUENCE [LARGE SCALE GENOMIC DNA]</scope>
    <source>
        <strain evidence="8 9">DSM 108281</strain>
    </source>
</reference>
<dbReference type="OrthoDB" id="541276at2759"/>
<sequence length="386" mass="43757">MSLASSSSFSPDDIRDLTGNIIDNLTLDERIATGSFGVVYRAFDSNSPTKEFAIKCLPKSNSLLRCLIENEIDMLNRVAGHPNIATVHKIIDDKNFVFIVMDYFPFGDLRHAIQTRCISFRDDKLVKDFVDQILDAVEWCHKQRVFHRDLKPCNFLYSKDDKKICLTDFGLSSRNEYSRSRHCGTKPFMSPGTLPVLQISRNICMLITGFTECYSLVGGYSPRCNDIWSLGIILIALITGSCPWSSPDFKGDDNYKEFLSDEEFLRKNLPISKEANDLLRRILDPCPSSRITLQDLRAEIASIETFFMTDEELDNHPKARAVAKWYASRLHLTEFTSDDIFVTARSSLRAPVMISKVKHVTQLNCATFGLPAAKSMHLAMPNLDIQ</sequence>
<dbReference type="SMART" id="SM00220">
    <property type="entry name" value="S_TKc"/>
    <property type="match status" value="1"/>
</dbReference>
<gene>
    <name evidence="8" type="ORF">EW146_g10000</name>
</gene>
<keyword evidence="6" id="KW-0067">ATP-binding</keyword>
<evidence type="ECO:0000256" key="3">
    <source>
        <dbReference type="ARBA" id="ARBA00022679"/>
    </source>
</evidence>
<dbReference type="EC" id="2.7.11.1" evidence="1"/>
<dbReference type="AlphaFoldDB" id="A0A4S4L2R4"/>
<evidence type="ECO:0000259" key="7">
    <source>
        <dbReference type="PROSITE" id="PS50011"/>
    </source>
</evidence>
<organism evidence="8 9">
    <name type="scientific">Bondarzewia mesenterica</name>
    <dbReference type="NCBI Taxonomy" id="1095465"/>
    <lineage>
        <taxon>Eukaryota</taxon>
        <taxon>Fungi</taxon>
        <taxon>Dikarya</taxon>
        <taxon>Basidiomycota</taxon>
        <taxon>Agaricomycotina</taxon>
        <taxon>Agaricomycetes</taxon>
        <taxon>Russulales</taxon>
        <taxon>Bondarzewiaceae</taxon>
        <taxon>Bondarzewia</taxon>
    </lineage>
</organism>
<dbReference type="PROSITE" id="PS50011">
    <property type="entry name" value="PROTEIN_KINASE_DOM"/>
    <property type="match status" value="1"/>
</dbReference>
<dbReference type="InterPro" id="IPR000719">
    <property type="entry name" value="Prot_kinase_dom"/>
</dbReference>
<dbReference type="Proteomes" id="UP000310158">
    <property type="component" value="Unassembled WGS sequence"/>
</dbReference>
<evidence type="ECO:0000313" key="8">
    <source>
        <dbReference type="EMBL" id="THH05081.1"/>
    </source>
</evidence>
<dbReference type="GO" id="GO:0005634">
    <property type="term" value="C:nucleus"/>
    <property type="evidence" value="ECO:0007669"/>
    <property type="project" value="TreeGrafter"/>
</dbReference>
<dbReference type="InterPro" id="IPR011009">
    <property type="entry name" value="Kinase-like_dom_sf"/>
</dbReference>
<dbReference type="Gene3D" id="1.10.510.10">
    <property type="entry name" value="Transferase(Phosphotransferase) domain 1"/>
    <property type="match status" value="1"/>
</dbReference>
<dbReference type="GO" id="GO:0044773">
    <property type="term" value="P:mitotic DNA damage checkpoint signaling"/>
    <property type="evidence" value="ECO:0007669"/>
    <property type="project" value="TreeGrafter"/>
</dbReference>
<keyword evidence="3" id="KW-0808">Transferase</keyword>
<dbReference type="PANTHER" id="PTHR44167:SF23">
    <property type="entry name" value="CDC7 KINASE, ISOFORM A-RELATED"/>
    <property type="match status" value="1"/>
</dbReference>
<evidence type="ECO:0000256" key="6">
    <source>
        <dbReference type="ARBA" id="ARBA00022840"/>
    </source>
</evidence>
<accession>A0A4S4L2R4</accession>
<evidence type="ECO:0000256" key="4">
    <source>
        <dbReference type="ARBA" id="ARBA00022741"/>
    </source>
</evidence>
<dbReference type="SUPFAM" id="SSF56112">
    <property type="entry name" value="Protein kinase-like (PK-like)"/>
    <property type="match status" value="1"/>
</dbReference>
<evidence type="ECO:0000256" key="1">
    <source>
        <dbReference type="ARBA" id="ARBA00012513"/>
    </source>
</evidence>